<reference evidence="3 4" key="1">
    <citation type="submission" date="2010-12" db="EMBL/GenBank/DDBJ databases">
        <authorList>
            <person name="Muzny D."/>
            <person name="Qin X."/>
            <person name="Deng J."/>
            <person name="Jiang H."/>
            <person name="Liu Y."/>
            <person name="Qu J."/>
            <person name="Song X.-Z."/>
            <person name="Zhang L."/>
            <person name="Thornton R."/>
            <person name="Coyle M."/>
            <person name="Francisco L."/>
            <person name="Jackson L."/>
            <person name="Javaid M."/>
            <person name="Korchina V."/>
            <person name="Kovar C."/>
            <person name="Mata R."/>
            <person name="Mathew T."/>
            <person name="Ngo R."/>
            <person name="Nguyen L."/>
            <person name="Nguyen N."/>
            <person name="Okwuonu G."/>
            <person name="Ongeri F."/>
            <person name="Pham C."/>
            <person name="Simmons D."/>
            <person name="Wilczek-Boney K."/>
            <person name="Hale W."/>
            <person name="Jakkamsetti A."/>
            <person name="Pham P."/>
            <person name="Ruth R."/>
            <person name="San Lucas F."/>
            <person name="Warren J."/>
            <person name="Zhang J."/>
            <person name="Zhao Z."/>
            <person name="Zhou C."/>
            <person name="Zhu D."/>
            <person name="Lee S."/>
            <person name="Bess C."/>
            <person name="Blankenburg K."/>
            <person name="Forbes L."/>
            <person name="Fu Q."/>
            <person name="Gubbala S."/>
            <person name="Hirani K."/>
            <person name="Jayaseelan J.C."/>
            <person name="Lara F."/>
            <person name="Munidasa M."/>
            <person name="Palculict T."/>
            <person name="Patil S."/>
            <person name="Pu L.-L."/>
            <person name="Saada N."/>
            <person name="Tang L."/>
            <person name="Weissenberger G."/>
            <person name="Zhu Y."/>
            <person name="Hemphill L."/>
            <person name="Shang Y."/>
            <person name="Youmans B."/>
            <person name="Ayvaz T."/>
            <person name="Ross M."/>
            <person name="Santibanez J."/>
            <person name="Aqrawi P."/>
            <person name="Gross S."/>
            <person name="Joshi V."/>
            <person name="Fowler G."/>
            <person name="Nazareth L."/>
            <person name="Reid J."/>
            <person name="Worley K."/>
            <person name="Petrosino J."/>
            <person name="Highlander S."/>
            <person name="Gibbs R."/>
        </authorList>
    </citation>
    <scope>NUCLEOTIDE SEQUENCE [LARGE SCALE GENOMIC DNA]</scope>
    <source>
        <strain evidence="3 4">ATCC 51599</strain>
    </source>
</reference>
<evidence type="ECO:0008006" key="5">
    <source>
        <dbReference type="Google" id="ProtNLM"/>
    </source>
</evidence>
<name>E7RYH1_9BURK</name>
<dbReference type="RefSeq" id="WP_005674067.1">
    <property type="nucleotide sequence ID" value="NZ_CP146288.1"/>
</dbReference>
<dbReference type="Pfam" id="PF13801">
    <property type="entry name" value="Metal_resist"/>
    <property type="match status" value="1"/>
</dbReference>
<sequence>MKIRTLVVSSALAMAGISAASAATPTLVAAPVVVTAKAEQAGEVRNGAPAMQRHAHPGKQAHGHERMGRHDGPCMMPPPPMAALDLFGVGPFGVRPMHDAPPHAPKAEGGKLSAADAAKQVKRDEAEMQNRARWAERRLAQRIDQVIESVKGTPEQADKISKLASAAFQDLRPLHEQMRALDQRAEALYQAETLDRAGFEALRTERSKLMDQISQRSMNAWLDMASVLTPAQRKQLAERPQHPPRSAHGMHGGHGQRPPMPGHAPGMKGQGPDVPPPAMGAPEGAPGEAGQPQPEAAQ</sequence>
<evidence type="ECO:0000313" key="4">
    <source>
        <dbReference type="Proteomes" id="UP000011021"/>
    </source>
</evidence>
<dbReference type="EMBL" id="AEQP01000016">
    <property type="protein sequence ID" value="EFV94575.1"/>
    <property type="molecule type" value="Genomic_DNA"/>
</dbReference>
<dbReference type="InterPro" id="IPR025961">
    <property type="entry name" value="Metal_resist"/>
</dbReference>
<keyword evidence="2" id="KW-0732">Signal</keyword>
<keyword evidence="4" id="KW-1185">Reference proteome</keyword>
<proteinExistence type="predicted"/>
<gene>
    <name evidence="3" type="ORF">HMPREF0551_1735</name>
</gene>
<protein>
    <recommendedName>
        <fullName evidence="5">Periplasmic heavy metal sensor</fullName>
    </recommendedName>
</protein>
<dbReference type="AlphaFoldDB" id="E7RYH1"/>
<organism evidence="3 4">
    <name type="scientific">Lautropia mirabilis ATCC 51599</name>
    <dbReference type="NCBI Taxonomy" id="887898"/>
    <lineage>
        <taxon>Bacteria</taxon>
        <taxon>Pseudomonadati</taxon>
        <taxon>Pseudomonadota</taxon>
        <taxon>Betaproteobacteria</taxon>
        <taxon>Burkholderiales</taxon>
        <taxon>Burkholderiaceae</taxon>
        <taxon>Lautropia</taxon>
    </lineage>
</organism>
<evidence type="ECO:0000313" key="3">
    <source>
        <dbReference type="EMBL" id="EFV94575.1"/>
    </source>
</evidence>
<dbReference type="STRING" id="887898.HMPREF0551_1735"/>
<feature type="compositionally biased region" description="Low complexity" evidence="1">
    <location>
        <begin position="280"/>
        <end position="298"/>
    </location>
</feature>
<feature type="signal peptide" evidence="2">
    <location>
        <begin position="1"/>
        <end position="22"/>
    </location>
</feature>
<dbReference type="HOGENOM" id="CLU_933150_0_0_4"/>
<feature type="chain" id="PRO_5003221797" description="Periplasmic heavy metal sensor" evidence="2">
    <location>
        <begin position="23"/>
        <end position="298"/>
    </location>
</feature>
<accession>E7RYH1</accession>
<feature type="region of interest" description="Disordered" evidence="1">
    <location>
        <begin position="231"/>
        <end position="298"/>
    </location>
</feature>
<dbReference type="eggNOG" id="COG3678">
    <property type="taxonomic scope" value="Bacteria"/>
</dbReference>
<dbReference type="InterPro" id="IPR012899">
    <property type="entry name" value="LTXXQ"/>
</dbReference>
<dbReference type="CDD" id="cd09916">
    <property type="entry name" value="CpxP_like"/>
    <property type="match status" value="1"/>
</dbReference>
<dbReference type="Gene3D" id="1.20.120.1490">
    <property type="match status" value="1"/>
</dbReference>
<evidence type="ECO:0000256" key="1">
    <source>
        <dbReference type="SAM" id="MobiDB-lite"/>
    </source>
</evidence>
<evidence type="ECO:0000256" key="2">
    <source>
        <dbReference type="SAM" id="SignalP"/>
    </source>
</evidence>
<dbReference type="Proteomes" id="UP000011021">
    <property type="component" value="Unassembled WGS sequence"/>
</dbReference>
<comment type="caution">
    <text evidence="3">The sequence shown here is derived from an EMBL/GenBank/DDBJ whole genome shotgun (WGS) entry which is preliminary data.</text>
</comment>
<dbReference type="GO" id="GO:0042597">
    <property type="term" value="C:periplasmic space"/>
    <property type="evidence" value="ECO:0007669"/>
    <property type="project" value="InterPro"/>
</dbReference>
<feature type="region of interest" description="Disordered" evidence="1">
    <location>
        <begin position="45"/>
        <end position="70"/>
    </location>
</feature>